<evidence type="ECO:0000313" key="2">
    <source>
        <dbReference type="EMBL" id="TNJ42887.1"/>
    </source>
</evidence>
<reference evidence="2 3" key="1">
    <citation type="submission" date="2019-05" db="EMBL/GenBank/DDBJ databases">
        <title>Tamlana fucoidanivorans sp. nov., isolated from the surface of algae collected from Fujian province in China.</title>
        <authorList>
            <person name="Li J."/>
        </authorList>
    </citation>
    <scope>NUCLEOTIDE SEQUENCE [LARGE SCALE GENOMIC DNA]</scope>
    <source>
        <strain evidence="2 3">CW2-9</strain>
    </source>
</reference>
<gene>
    <name evidence="2" type="ORF">FGF67_12930</name>
</gene>
<dbReference type="OrthoDB" id="9805760at2"/>
<dbReference type="Pfam" id="PF09603">
    <property type="entry name" value="Fib_succ_major"/>
    <property type="match status" value="1"/>
</dbReference>
<dbReference type="InterPro" id="IPR011871">
    <property type="entry name" value="Fib_succ_major"/>
</dbReference>
<organism evidence="2 3">
    <name type="scientific">Allotamlana fucoidanivorans</name>
    <dbReference type="NCBI Taxonomy" id="2583814"/>
    <lineage>
        <taxon>Bacteria</taxon>
        <taxon>Pseudomonadati</taxon>
        <taxon>Bacteroidota</taxon>
        <taxon>Flavobacteriia</taxon>
        <taxon>Flavobacteriales</taxon>
        <taxon>Flavobacteriaceae</taxon>
        <taxon>Allotamlana</taxon>
    </lineage>
</organism>
<proteinExistence type="predicted"/>
<feature type="domain" description="Fibrobacter succinogenes major paralogous" evidence="1">
    <location>
        <begin position="318"/>
        <end position="488"/>
    </location>
</feature>
<sequence>MLKNKVVTHTNFKRLVSIVMLLIAFGLLMQACSPDEEPINLNPNAGPSFIDIENDGYVIQLSAVPVKPPLVGTWRIYNGENGRFEDIHDPRTLFYGEPGETYTIGWEVSHGDAYEAASITVSFKPLIPIIIEPKASVDTLKNNVSAYLKAEAPKYGATGKWEVINGDGRIENADNFKAEFIGKEKSEYKLRWTLSYGSKAVFQEVDFVTDVLNAYAGPDQLDIKNEKGAEDKYFTLEAYLPAGATAEWEVVKNANLATVYGKNNPNSLIKGVADSLYTLKWKVVLDAYTSVDSVDIRFRGKWGMFKDSRDNQTYKYAEINGLEWMAENFNYAADPGNGSWYYGHAYRSIIEEGFPLETKEDRKKYGRLYSYFAARDYAPEGWRLPTPQEYGDLIVSQGGTLYAKDKLVEGGPTGFDLGYPGYLEFSSSSDPAFRNVFREQDKTGIYWTNTYVESNGSSVVLYITLNGASVDPVVLPANFYALPVRYVREIQD</sequence>
<evidence type="ECO:0000259" key="1">
    <source>
        <dbReference type="Pfam" id="PF09603"/>
    </source>
</evidence>
<dbReference type="AlphaFoldDB" id="A0A5C4SGW5"/>
<accession>A0A5C4SGW5</accession>
<dbReference type="RefSeq" id="WP_139698180.1">
    <property type="nucleotide sequence ID" value="NZ_CP074074.1"/>
</dbReference>
<dbReference type="NCBIfam" id="TIGR02145">
    <property type="entry name" value="Fib_succ_major"/>
    <property type="match status" value="1"/>
</dbReference>
<protein>
    <recommendedName>
        <fullName evidence="1">Fibrobacter succinogenes major paralogous domain-containing protein</fullName>
    </recommendedName>
</protein>
<dbReference type="Proteomes" id="UP000308713">
    <property type="component" value="Unassembled WGS sequence"/>
</dbReference>
<comment type="caution">
    <text evidence="2">The sequence shown here is derived from an EMBL/GenBank/DDBJ whole genome shotgun (WGS) entry which is preliminary data.</text>
</comment>
<dbReference type="PROSITE" id="PS51257">
    <property type="entry name" value="PROKAR_LIPOPROTEIN"/>
    <property type="match status" value="1"/>
</dbReference>
<dbReference type="EMBL" id="VDCS01000012">
    <property type="protein sequence ID" value="TNJ42887.1"/>
    <property type="molecule type" value="Genomic_DNA"/>
</dbReference>
<keyword evidence="3" id="KW-1185">Reference proteome</keyword>
<evidence type="ECO:0000313" key="3">
    <source>
        <dbReference type="Proteomes" id="UP000308713"/>
    </source>
</evidence>
<name>A0A5C4SGW5_9FLAO</name>